<evidence type="ECO:0000256" key="1">
    <source>
        <dbReference type="SAM" id="SignalP"/>
    </source>
</evidence>
<reference evidence="2" key="1">
    <citation type="submission" date="2017-03" db="EMBL/GenBank/DDBJ databases">
        <authorList>
            <person name="QRISCLOUD D."/>
        </authorList>
    </citation>
    <scope>NUCLEOTIDE SEQUENCE</scope>
</reference>
<dbReference type="AlphaFoldDB" id="A0A482ZEJ6"/>
<dbReference type="EMBL" id="HAGR01000082">
    <property type="protein sequence ID" value="SMD46612.1"/>
    <property type="molecule type" value="Transcribed_RNA"/>
</dbReference>
<accession>A0A482ZEJ6</accession>
<name>A0A482ZEJ6_9ARAC</name>
<feature type="chain" id="PRO_5033825549" evidence="1">
    <location>
        <begin position="22"/>
        <end position="70"/>
    </location>
</feature>
<feature type="signal peptide" evidence="1">
    <location>
        <begin position="1"/>
        <end position="21"/>
    </location>
</feature>
<dbReference type="EMBL" id="HAGR01000028">
    <property type="protein sequence ID" value="SMD46558.1"/>
    <property type="molecule type" value="Transcribed_RNA"/>
</dbReference>
<dbReference type="EMBL" id="HAGR01000042">
    <property type="protein sequence ID" value="SMD46572.1"/>
    <property type="molecule type" value="Transcribed_RNA"/>
</dbReference>
<evidence type="ECO:0000313" key="2">
    <source>
        <dbReference type="EMBL" id="SMD46572.1"/>
    </source>
</evidence>
<keyword evidence="1" id="KW-0732">Signal</keyword>
<proteinExistence type="predicted"/>
<sequence>MRSAMLVVALMLLTTFYSAEGCIKDGYECDPKNDQCGGCSTCDTSLFGSTYFCQFSWGTLTTSSCRSPCR</sequence>
<reference evidence="2" key="2">
    <citation type="submission" date="2019-04" db="EMBL/GenBank/DDBJ databases">
        <title>Unravelling the molecular evolution of spider venoms.</title>
        <authorList>
            <person name="Pineda S."/>
        </authorList>
    </citation>
    <scope>NUCLEOTIDE SEQUENCE</scope>
</reference>
<organism evidence="2">
    <name type="scientific">Hypochilus sp. SGP-2016</name>
    <dbReference type="NCBI Taxonomy" id="1905178"/>
    <lineage>
        <taxon>Eukaryota</taxon>
        <taxon>Metazoa</taxon>
        <taxon>Ecdysozoa</taxon>
        <taxon>Arthropoda</taxon>
        <taxon>Chelicerata</taxon>
        <taxon>Arachnida</taxon>
        <taxon>Araneae</taxon>
        <taxon>Araneomorphae</taxon>
        <taxon>Hypochilidae</taxon>
        <taxon>Hypochilus</taxon>
    </lineage>
</organism>
<protein>
    <submittedName>
        <fullName evidence="2">U4-Hypotoxin-Hsp1b_1</fullName>
    </submittedName>
</protein>